<comment type="subcellular location">
    <subcellularLocation>
        <location evidence="1">Cell outer membrane</location>
    </subcellularLocation>
</comment>
<proteinExistence type="inferred from homology"/>
<comment type="caution">
    <text evidence="9">The sequence shown here is derived from an EMBL/GenBank/DDBJ whole genome shotgun (WGS) entry which is preliminary data.</text>
</comment>
<keyword evidence="8" id="KW-0175">Coiled coil</keyword>
<reference evidence="9 10" key="1">
    <citation type="submission" date="2018-08" db="EMBL/GenBank/DDBJ databases">
        <title>Genomic Encyclopedia of Archaeal and Bacterial Type Strains, Phase II (KMG-II): from individual species to whole genera.</title>
        <authorList>
            <person name="Goeker M."/>
        </authorList>
    </citation>
    <scope>NUCLEOTIDE SEQUENCE [LARGE SCALE GENOMIC DNA]</scope>
    <source>
        <strain evidence="9 10">DSM 582</strain>
    </source>
</reference>
<feature type="coiled-coil region" evidence="8">
    <location>
        <begin position="193"/>
        <end position="220"/>
    </location>
</feature>
<name>A0AAQ0HKD1_PARVE</name>
<dbReference type="PANTHER" id="PTHR30026:SF22">
    <property type="entry name" value="OUTER MEMBRANE EFFLUX PROTEIN"/>
    <property type="match status" value="1"/>
</dbReference>
<gene>
    <name evidence="9" type="ORF">ATH84_10099</name>
</gene>
<evidence type="ECO:0000256" key="5">
    <source>
        <dbReference type="ARBA" id="ARBA00022692"/>
    </source>
</evidence>
<evidence type="ECO:0000256" key="3">
    <source>
        <dbReference type="ARBA" id="ARBA00022448"/>
    </source>
</evidence>
<evidence type="ECO:0000256" key="7">
    <source>
        <dbReference type="ARBA" id="ARBA00023237"/>
    </source>
</evidence>
<evidence type="ECO:0000313" key="10">
    <source>
        <dbReference type="Proteomes" id="UP000256794"/>
    </source>
</evidence>
<evidence type="ECO:0000256" key="2">
    <source>
        <dbReference type="ARBA" id="ARBA00007613"/>
    </source>
</evidence>
<dbReference type="AlphaFoldDB" id="A0AAQ0HKD1"/>
<dbReference type="RefSeq" id="WP_052095689.1">
    <property type="nucleotide sequence ID" value="NZ_CP035284.1"/>
</dbReference>
<comment type="similarity">
    <text evidence="2">Belongs to the outer membrane factor (OMF) (TC 1.B.17) family.</text>
</comment>
<dbReference type="EMBL" id="QUMX01000009">
    <property type="protein sequence ID" value="REG48282.1"/>
    <property type="molecule type" value="Genomic_DNA"/>
</dbReference>
<dbReference type="PANTHER" id="PTHR30026">
    <property type="entry name" value="OUTER MEMBRANE PROTEIN TOLC"/>
    <property type="match status" value="1"/>
</dbReference>
<keyword evidence="4" id="KW-1134">Transmembrane beta strand</keyword>
<evidence type="ECO:0000256" key="4">
    <source>
        <dbReference type="ARBA" id="ARBA00022452"/>
    </source>
</evidence>
<dbReference type="Proteomes" id="UP000256794">
    <property type="component" value="Unassembled WGS sequence"/>
</dbReference>
<protein>
    <submittedName>
        <fullName evidence="9">Adhesin transport system outer membrane protein</fullName>
    </submittedName>
</protein>
<organism evidence="9 10">
    <name type="scientific">Paracoccus versutus</name>
    <name type="common">Thiobacillus versutus</name>
    <dbReference type="NCBI Taxonomy" id="34007"/>
    <lineage>
        <taxon>Bacteria</taxon>
        <taxon>Pseudomonadati</taxon>
        <taxon>Pseudomonadota</taxon>
        <taxon>Alphaproteobacteria</taxon>
        <taxon>Rhodobacterales</taxon>
        <taxon>Paracoccaceae</taxon>
        <taxon>Paracoccus</taxon>
    </lineage>
</organism>
<dbReference type="Gene3D" id="1.20.1600.10">
    <property type="entry name" value="Outer membrane efflux proteins (OEP)"/>
    <property type="match status" value="1"/>
</dbReference>
<keyword evidence="6" id="KW-0472">Membrane</keyword>
<evidence type="ECO:0000256" key="6">
    <source>
        <dbReference type="ARBA" id="ARBA00023136"/>
    </source>
</evidence>
<dbReference type="GO" id="GO:1990281">
    <property type="term" value="C:efflux pump complex"/>
    <property type="evidence" value="ECO:0007669"/>
    <property type="project" value="TreeGrafter"/>
</dbReference>
<dbReference type="GO" id="GO:0009279">
    <property type="term" value="C:cell outer membrane"/>
    <property type="evidence" value="ECO:0007669"/>
    <property type="project" value="UniProtKB-SubCell"/>
</dbReference>
<dbReference type="InterPro" id="IPR051906">
    <property type="entry name" value="TolC-like"/>
</dbReference>
<keyword evidence="5" id="KW-0812">Transmembrane</keyword>
<sequence>MILIRHNLSRLALPSGFETRFFSRRRGVAALALILAVLGGTPAAVQATTLPQAVLVASERDPGITAMRQQVARRSVDIEAARDQRYPQFSISADTNTTDANGAGVTLTVSQVLYDWGRVRNLIASTSQERVKSVSELKMGIEQLTLEVSNFYLDIEVLDRKIARTRDYLGFAQRIAGHAAARAQGGLGDSGEVARAELEIARTEERLDQLTSERGLALSQLAFLMGRAPGSIAKPPELGFAGRYAKADAVEAAVRLSPDFIAANAELGVAEAGIALARAERLPVIRLQAQGRADLDGGRSRTAVGLAAGVDLNAGSFSGRQIQSAQLEADAARSNMEAIRRNLANGAQSAVERVRVLRASEASQSRQLAQAQQVLDSYEEQFVGGQRELIDLLTTGRDLYDAQIDSIATYDARKRTEYQAAHDLGVLGTLILANSAGG</sequence>
<evidence type="ECO:0000256" key="1">
    <source>
        <dbReference type="ARBA" id="ARBA00004442"/>
    </source>
</evidence>
<keyword evidence="7" id="KW-0998">Cell outer membrane</keyword>
<dbReference type="Pfam" id="PF02321">
    <property type="entry name" value="OEP"/>
    <property type="match status" value="2"/>
</dbReference>
<keyword evidence="10" id="KW-1185">Reference proteome</keyword>
<dbReference type="InterPro" id="IPR003423">
    <property type="entry name" value="OMP_efflux"/>
</dbReference>
<dbReference type="GO" id="GO:0015288">
    <property type="term" value="F:porin activity"/>
    <property type="evidence" value="ECO:0007669"/>
    <property type="project" value="TreeGrafter"/>
</dbReference>
<dbReference type="GO" id="GO:0015562">
    <property type="term" value="F:efflux transmembrane transporter activity"/>
    <property type="evidence" value="ECO:0007669"/>
    <property type="project" value="InterPro"/>
</dbReference>
<evidence type="ECO:0000313" key="9">
    <source>
        <dbReference type="EMBL" id="REG48282.1"/>
    </source>
</evidence>
<feature type="coiled-coil region" evidence="8">
    <location>
        <begin position="322"/>
        <end position="388"/>
    </location>
</feature>
<keyword evidence="3" id="KW-0813">Transport</keyword>
<accession>A0AAQ0HKD1</accession>
<evidence type="ECO:0000256" key="8">
    <source>
        <dbReference type="SAM" id="Coils"/>
    </source>
</evidence>
<dbReference type="SUPFAM" id="SSF56954">
    <property type="entry name" value="Outer membrane efflux proteins (OEP)"/>
    <property type="match status" value="1"/>
</dbReference>